<accession>L1QLN5</accession>
<dbReference type="EMBL" id="AMEZ01000015">
    <property type="protein sequence ID" value="EKY28899.1"/>
    <property type="molecule type" value="Genomic_DNA"/>
</dbReference>
<comment type="caution">
    <text evidence="1">The sequence shown here is derived from an EMBL/GenBank/DDBJ whole genome shotgun (WGS) entry which is preliminary data.</text>
</comment>
<dbReference type="HOGENOM" id="CLU_2179225_0_0_9"/>
<protein>
    <recommendedName>
        <fullName evidence="3">DUF4259 domain-containing protein</fullName>
    </recommendedName>
</protein>
<evidence type="ECO:0000313" key="2">
    <source>
        <dbReference type="Proteomes" id="UP000010420"/>
    </source>
</evidence>
<dbReference type="eggNOG" id="ENOG50327M7">
    <property type="taxonomic scope" value="Bacteria"/>
</dbReference>
<dbReference type="Proteomes" id="UP000010420">
    <property type="component" value="Unassembled WGS sequence"/>
</dbReference>
<keyword evidence="2" id="KW-1185">Reference proteome</keyword>
<evidence type="ECO:0000313" key="1">
    <source>
        <dbReference type="EMBL" id="EKY28899.1"/>
    </source>
</evidence>
<dbReference type="OrthoDB" id="362700at2"/>
<dbReference type="STRING" id="545697.HMPREF0216_00494"/>
<gene>
    <name evidence="1" type="ORF">HMPREF0216_00494</name>
</gene>
<name>L1QLN5_9CLOT</name>
<dbReference type="PATRIC" id="fig|545697.3.peg.486"/>
<sequence>MGIWGLDIYDDDLAMDIKREFEEYLEQGMDENEALEEVIFNNDSLLEEVEECGTFILVLGVLLKENQITNSKIDKLLRELKNNKEYWNYVRDNSNDLYESRMDLLKELI</sequence>
<dbReference type="AlphaFoldDB" id="L1QLN5"/>
<proteinExistence type="predicted"/>
<dbReference type="RefSeq" id="WP_005210641.1">
    <property type="nucleotide sequence ID" value="NZ_KB291609.1"/>
</dbReference>
<evidence type="ECO:0008006" key="3">
    <source>
        <dbReference type="Google" id="ProtNLM"/>
    </source>
</evidence>
<organism evidence="1 2">
    <name type="scientific">Clostridium celatum DSM 1785</name>
    <dbReference type="NCBI Taxonomy" id="545697"/>
    <lineage>
        <taxon>Bacteria</taxon>
        <taxon>Bacillati</taxon>
        <taxon>Bacillota</taxon>
        <taxon>Clostridia</taxon>
        <taxon>Eubacteriales</taxon>
        <taxon>Clostridiaceae</taxon>
        <taxon>Clostridium</taxon>
    </lineage>
</organism>
<reference evidence="1 2" key="1">
    <citation type="submission" date="2012-05" db="EMBL/GenBank/DDBJ databases">
        <authorList>
            <person name="Weinstock G."/>
            <person name="Sodergren E."/>
            <person name="Lobos E.A."/>
            <person name="Fulton L."/>
            <person name="Fulton R."/>
            <person name="Courtney L."/>
            <person name="Fronick C."/>
            <person name="O'Laughlin M."/>
            <person name="Godfrey J."/>
            <person name="Wilson R.M."/>
            <person name="Miner T."/>
            <person name="Farmer C."/>
            <person name="Delehaunty K."/>
            <person name="Cordes M."/>
            <person name="Minx P."/>
            <person name="Tomlinson C."/>
            <person name="Chen J."/>
            <person name="Wollam A."/>
            <person name="Pepin K.H."/>
            <person name="Bhonagiri V."/>
            <person name="Zhang X."/>
            <person name="Suruliraj S."/>
            <person name="Warren W."/>
            <person name="Mitreva M."/>
            <person name="Mardis E.R."/>
            <person name="Wilson R.K."/>
        </authorList>
    </citation>
    <scope>NUCLEOTIDE SEQUENCE [LARGE SCALE GENOMIC DNA]</scope>
    <source>
        <strain evidence="1 2">DSM 1785</strain>
    </source>
</reference>